<comment type="function">
    <text evidence="10">Serine protease involved in intramembrane proteolysis.</text>
</comment>
<sequence length="191" mass="21340">MGIHTILLTPLIPFPHPNHSPYPSQPTVNPMLGPSASALPHLRAHFTPYIENVSSVPTSTFLVCVNDTVNPSTINCPLEEICGFNGFSSSGTPTQWFRFFAPIFLHAGFIHISLNLLAQLTVSAQVEREMGSGGCFIVDLRRGFSGMCWGGIFRWLGCLRRGRLGRYLGRRRWRGWIWWRIGNISIGRSEG</sequence>
<evidence type="ECO:0000256" key="9">
    <source>
        <dbReference type="ARBA" id="ARBA00023136"/>
    </source>
</evidence>
<comment type="subcellular location">
    <subcellularLocation>
        <location evidence="2 10">Membrane</location>
        <topology evidence="2 10">Multi-pass membrane protein</topology>
    </subcellularLocation>
</comment>
<dbReference type="AlphaFoldDB" id="A0A0D0CL32"/>
<dbReference type="Gene3D" id="1.20.1540.10">
    <property type="entry name" value="Rhomboid-like"/>
    <property type="match status" value="1"/>
</dbReference>
<keyword evidence="6 10" id="KW-0378">Hydrolase</keyword>
<reference evidence="12 13" key="1">
    <citation type="submission" date="2014-04" db="EMBL/GenBank/DDBJ databases">
        <title>Evolutionary Origins and Diversification of the Mycorrhizal Mutualists.</title>
        <authorList>
            <consortium name="DOE Joint Genome Institute"/>
            <consortium name="Mycorrhizal Genomics Consortium"/>
            <person name="Kohler A."/>
            <person name="Kuo A."/>
            <person name="Nagy L.G."/>
            <person name="Floudas D."/>
            <person name="Copeland A."/>
            <person name="Barry K.W."/>
            <person name="Cichocki N."/>
            <person name="Veneault-Fourrey C."/>
            <person name="LaButti K."/>
            <person name="Lindquist E.A."/>
            <person name="Lipzen A."/>
            <person name="Lundell T."/>
            <person name="Morin E."/>
            <person name="Murat C."/>
            <person name="Riley R."/>
            <person name="Ohm R."/>
            <person name="Sun H."/>
            <person name="Tunlid A."/>
            <person name="Henrissat B."/>
            <person name="Grigoriev I.V."/>
            <person name="Hibbett D.S."/>
            <person name="Martin F."/>
        </authorList>
    </citation>
    <scope>NUCLEOTIDE SEQUENCE [LARGE SCALE GENOMIC DNA]</scope>
    <source>
        <strain evidence="12 13">FD-317 M1</strain>
    </source>
</reference>
<dbReference type="PANTHER" id="PTHR22936">
    <property type="entry name" value="RHOMBOID-RELATED"/>
    <property type="match status" value="1"/>
</dbReference>
<dbReference type="InterPro" id="IPR035952">
    <property type="entry name" value="Rhomboid-like_sf"/>
</dbReference>
<dbReference type="Pfam" id="PF01694">
    <property type="entry name" value="Rhomboid"/>
    <property type="match status" value="1"/>
</dbReference>
<comment type="catalytic activity">
    <reaction evidence="1 10">
        <text>Cleaves type-1 transmembrane domains using a catalytic dyad composed of serine and histidine that are contributed by different transmembrane domains.</text>
        <dbReference type="EC" id="3.4.21.105"/>
    </reaction>
</comment>
<evidence type="ECO:0000313" key="13">
    <source>
        <dbReference type="Proteomes" id="UP000053593"/>
    </source>
</evidence>
<keyword evidence="5" id="KW-0812">Transmembrane</keyword>
<organism evidence="12 13">
    <name type="scientific">Collybiopsis luxurians FD-317 M1</name>
    <dbReference type="NCBI Taxonomy" id="944289"/>
    <lineage>
        <taxon>Eukaryota</taxon>
        <taxon>Fungi</taxon>
        <taxon>Dikarya</taxon>
        <taxon>Basidiomycota</taxon>
        <taxon>Agaricomycotina</taxon>
        <taxon>Agaricomycetes</taxon>
        <taxon>Agaricomycetidae</taxon>
        <taxon>Agaricales</taxon>
        <taxon>Marasmiineae</taxon>
        <taxon>Omphalotaceae</taxon>
        <taxon>Collybiopsis</taxon>
        <taxon>Collybiopsis luxurians</taxon>
    </lineage>
</organism>
<evidence type="ECO:0000256" key="8">
    <source>
        <dbReference type="ARBA" id="ARBA00022989"/>
    </source>
</evidence>
<evidence type="ECO:0000256" key="4">
    <source>
        <dbReference type="ARBA" id="ARBA00022670"/>
    </source>
</evidence>
<keyword evidence="4 10" id="KW-0645">Protease</keyword>
<evidence type="ECO:0000259" key="11">
    <source>
        <dbReference type="Pfam" id="PF01694"/>
    </source>
</evidence>
<dbReference type="SUPFAM" id="SSF144091">
    <property type="entry name" value="Rhomboid-like"/>
    <property type="match status" value="1"/>
</dbReference>
<evidence type="ECO:0000256" key="6">
    <source>
        <dbReference type="ARBA" id="ARBA00022801"/>
    </source>
</evidence>
<dbReference type="EMBL" id="KN834802">
    <property type="protein sequence ID" value="KIK55858.1"/>
    <property type="molecule type" value="Genomic_DNA"/>
</dbReference>
<evidence type="ECO:0000256" key="10">
    <source>
        <dbReference type="RuleBase" id="RU362115"/>
    </source>
</evidence>
<dbReference type="GO" id="GO:0004252">
    <property type="term" value="F:serine-type endopeptidase activity"/>
    <property type="evidence" value="ECO:0007669"/>
    <property type="project" value="InterPro"/>
</dbReference>
<comment type="similarity">
    <text evidence="3 10">Belongs to the peptidase S54 family.</text>
</comment>
<evidence type="ECO:0000256" key="2">
    <source>
        <dbReference type="ARBA" id="ARBA00004141"/>
    </source>
</evidence>
<name>A0A0D0CL32_9AGAR</name>
<dbReference type="InterPro" id="IPR022764">
    <property type="entry name" value="Peptidase_S54_rhomboid_dom"/>
</dbReference>
<dbReference type="InterPro" id="IPR002610">
    <property type="entry name" value="Peptidase_S54_rhomboid-like"/>
</dbReference>
<keyword evidence="7 10" id="KW-0720">Serine protease</keyword>
<evidence type="ECO:0000313" key="12">
    <source>
        <dbReference type="EMBL" id="KIK55858.1"/>
    </source>
</evidence>
<dbReference type="GO" id="GO:0016020">
    <property type="term" value="C:membrane"/>
    <property type="evidence" value="ECO:0007669"/>
    <property type="project" value="UniProtKB-SubCell"/>
</dbReference>
<evidence type="ECO:0000256" key="3">
    <source>
        <dbReference type="ARBA" id="ARBA00009045"/>
    </source>
</evidence>
<protein>
    <recommendedName>
        <fullName evidence="10">Rhomboid-type serine protease</fullName>
        <ecNumber evidence="10">3.4.21.105</ecNumber>
    </recommendedName>
</protein>
<dbReference type="EC" id="3.4.21.105" evidence="10"/>
<dbReference type="PANTHER" id="PTHR22936:SF69">
    <property type="entry name" value="RHOMBOID-LIKE PROTEIN"/>
    <property type="match status" value="1"/>
</dbReference>
<dbReference type="Proteomes" id="UP000053593">
    <property type="component" value="Unassembled WGS sequence"/>
</dbReference>
<proteinExistence type="inferred from homology"/>
<keyword evidence="8" id="KW-1133">Transmembrane helix</keyword>
<dbReference type="GO" id="GO:0006508">
    <property type="term" value="P:proteolysis"/>
    <property type="evidence" value="ECO:0007669"/>
    <property type="project" value="UniProtKB-KW"/>
</dbReference>
<accession>A0A0D0CL32</accession>
<dbReference type="OrthoDB" id="2146116at2759"/>
<evidence type="ECO:0000256" key="7">
    <source>
        <dbReference type="ARBA" id="ARBA00022825"/>
    </source>
</evidence>
<feature type="domain" description="Peptidase S54 rhomboid" evidence="11">
    <location>
        <begin position="94"/>
        <end position="148"/>
    </location>
</feature>
<evidence type="ECO:0000256" key="5">
    <source>
        <dbReference type="ARBA" id="ARBA00022692"/>
    </source>
</evidence>
<evidence type="ECO:0000256" key="1">
    <source>
        <dbReference type="ARBA" id="ARBA00000156"/>
    </source>
</evidence>
<gene>
    <name evidence="12" type="ORF">GYMLUDRAFT_47485</name>
</gene>
<dbReference type="HOGENOM" id="CLU_1421555_0_0_1"/>
<keyword evidence="9" id="KW-0472">Membrane</keyword>
<keyword evidence="13" id="KW-1185">Reference proteome</keyword>